<evidence type="ECO:0000256" key="1">
    <source>
        <dbReference type="ARBA" id="ARBA00022448"/>
    </source>
</evidence>
<dbReference type="Gene3D" id="1.20.120.10">
    <property type="entry name" value="Cytochrome c/b562"/>
    <property type="match status" value="1"/>
</dbReference>
<evidence type="ECO:0000313" key="8">
    <source>
        <dbReference type="Proteomes" id="UP001518989"/>
    </source>
</evidence>
<dbReference type="SUPFAM" id="SSF47175">
    <property type="entry name" value="Cytochromes"/>
    <property type="match status" value="1"/>
</dbReference>
<sequence length="147" mass="15012">MTRMVWMAGLLALGLGGTLAAGTAGAQTDPVAQRRDEMKRLGAHLEAIKKIVDAGEPVGPIEARAEEMRGYFATLPTLFPPGSTEGSKALPAVWSDRAGFEQAAANATAAAAKLAAAAGSNDAAATATAFREVAGSCGACHRNFRGR</sequence>
<evidence type="ECO:0000313" key="7">
    <source>
        <dbReference type="EMBL" id="MBO1078668.1"/>
    </source>
</evidence>
<feature type="signal peptide" evidence="6">
    <location>
        <begin position="1"/>
        <end position="20"/>
    </location>
</feature>
<reference evidence="7 8" key="1">
    <citation type="submission" date="2020-09" db="EMBL/GenBank/DDBJ databases">
        <title>Roseomonas.</title>
        <authorList>
            <person name="Zhu W."/>
        </authorList>
    </citation>
    <scope>NUCLEOTIDE SEQUENCE [LARGE SCALE GENOMIC DNA]</scope>
    <source>
        <strain evidence="7 8">573</strain>
    </source>
</reference>
<comment type="caution">
    <text evidence="7">The sequence shown here is derived from an EMBL/GenBank/DDBJ whole genome shotgun (WGS) entry which is preliminary data.</text>
</comment>
<dbReference type="Proteomes" id="UP001518989">
    <property type="component" value="Unassembled WGS sequence"/>
</dbReference>
<evidence type="ECO:0000256" key="3">
    <source>
        <dbReference type="ARBA" id="ARBA00022723"/>
    </source>
</evidence>
<proteinExistence type="predicted"/>
<feature type="chain" id="PRO_5047093695" evidence="6">
    <location>
        <begin position="21"/>
        <end position="147"/>
    </location>
</feature>
<gene>
    <name evidence="7" type="ORF">IAI61_06470</name>
</gene>
<keyword evidence="3" id="KW-0479">Metal-binding</keyword>
<accession>A0ABS3KMH4</accession>
<evidence type="ECO:0000256" key="2">
    <source>
        <dbReference type="ARBA" id="ARBA00022617"/>
    </source>
</evidence>
<keyword evidence="2" id="KW-0349">Heme</keyword>
<dbReference type="InterPro" id="IPR002321">
    <property type="entry name" value="Cyt_c_II"/>
</dbReference>
<protein>
    <submittedName>
        <fullName evidence="7">Cytochrome c</fullName>
    </submittedName>
</protein>
<keyword evidence="4" id="KW-0249">Electron transport</keyword>
<dbReference type="EMBL" id="JACTNG010000003">
    <property type="protein sequence ID" value="MBO1078668.1"/>
    <property type="molecule type" value="Genomic_DNA"/>
</dbReference>
<keyword evidence="6" id="KW-0732">Signal</keyword>
<dbReference type="Pfam" id="PF01322">
    <property type="entry name" value="Cytochrom_C_2"/>
    <property type="match status" value="1"/>
</dbReference>
<keyword evidence="8" id="KW-1185">Reference proteome</keyword>
<dbReference type="InterPro" id="IPR012127">
    <property type="entry name" value="Cyt_c_prime"/>
</dbReference>
<evidence type="ECO:0000256" key="5">
    <source>
        <dbReference type="ARBA" id="ARBA00023004"/>
    </source>
</evidence>
<dbReference type="InterPro" id="IPR015984">
    <property type="entry name" value="Cyt_c_prime_subgr"/>
</dbReference>
<keyword evidence="1" id="KW-0813">Transport</keyword>
<name>A0ABS3KMH4_9PROT</name>
<organism evidence="7 8">
    <name type="scientific">Roseomonas haemaphysalidis</name>
    <dbReference type="NCBI Taxonomy" id="2768162"/>
    <lineage>
        <taxon>Bacteria</taxon>
        <taxon>Pseudomonadati</taxon>
        <taxon>Pseudomonadota</taxon>
        <taxon>Alphaproteobacteria</taxon>
        <taxon>Acetobacterales</taxon>
        <taxon>Roseomonadaceae</taxon>
        <taxon>Roseomonas</taxon>
    </lineage>
</organism>
<dbReference type="InterPro" id="IPR010980">
    <property type="entry name" value="Cyt_c/b562"/>
</dbReference>
<dbReference type="PIRSF" id="PIRSF000027">
    <property type="entry name" value="Cytc_c_prime"/>
    <property type="match status" value="1"/>
</dbReference>
<evidence type="ECO:0000256" key="6">
    <source>
        <dbReference type="SAM" id="SignalP"/>
    </source>
</evidence>
<evidence type="ECO:0000256" key="4">
    <source>
        <dbReference type="ARBA" id="ARBA00022982"/>
    </source>
</evidence>
<dbReference type="RefSeq" id="WP_207416113.1">
    <property type="nucleotide sequence ID" value="NZ_CP061177.1"/>
</dbReference>
<keyword evidence="5" id="KW-0408">Iron</keyword>
<dbReference type="PRINTS" id="PR00608">
    <property type="entry name" value="CYTCHROMECII"/>
</dbReference>
<dbReference type="PROSITE" id="PS51009">
    <property type="entry name" value="CYTCII"/>
    <property type="match status" value="1"/>
</dbReference>